<feature type="compositionally biased region" description="Polar residues" evidence="1">
    <location>
        <begin position="320"/>
        <end position="330"/>
    </location>
</feature>
<evidence type="ECO:0000256" key="1">
    <source>
        <dbReference type="SAM" id="MobiDB-lite"/>
    </source>
</evidence>
<dbReference type="OrthoDB" id="1939687at2759"/>
<feature type="compositionally biased region" description="Polar residues" evidence="1">
    <location>
        <begin position="709"/>
        <end position="732"/>
    </location>
</feature>
<proteinExistence type="predicted"/>
<gene>
    <name evidence="2" type="ORF">MARPO_0093s0067</name>
</gene>
<protein>
    <submittedName>
        <fullName evidence="2">Uncharacterized protein</fullName>
    </submittedName>
</protein>
<feature type="region of interest" description="Disordered" evidence="1">
    <location>
        <begin position="173"/>
        <end position="210"/>
    </location>
</feature>
<feature type="region of interest" description="Disordered" evidence="1">
    <location>
        <begin position="603"/>
        <end position="752"/>
    </location>
</feature>
<feature type="compositionally biased region" description="Basic and acidic residues" evidence="1">
    <location>
        <begin position="233"/>
        <end position="247"/>
    </location>
</feature>
<feature type="compositionally biased region" description="Low complexity" evidence="1">
    <location>
        <begin position="692"/>
        <end position="706"/>
    </location>
</feature>
<feature type="compositionally biased region" description="Basic and acidic residues" evidence="1">
    <location>
        <begin position="370"/>
        <end position="384"/>
    </location>
</feature>
<evidence type="ECO:0000313" key="2">
    <source>
        <dbReference type="EMBL" id="PTQ32998.1"/>
    </source>
</evidence>
<dbReference type="AlphaFoldDB" id="A0A2R6WGL4"/>
<accession>A0A2R6WGL4</accession>
<feature type="compositionally biased region" description="Basic and acidic residues" evidence="1">
    <location>
        <begin position="425"/>
        <end position="437"/>
    </location>
</feature>
<feature type="region of interest" description="Disordered" evidence="1">
    <location>
        <begin position="39"/>
        <end position="97"/>
    </location>
</feature>
<name>A0A2R6WGL4_MARPO</name>
<organism evidence="2 3">
    <name type="scientific">Marchantia polymorpha</name>
    <name type="common">Common liverwort</name>
    <name type="synonym">Marchantia aquatica</name>
    <dbReference type="NCBI Taxonomy" id="3197"/>
    <lineage>
        <taxon>Eukaryota</taxon>
        <taxon>Viridiplantae</taxon>
        <taxon>Streptophyta</taxon>
        <taxon>Embryophyta</taxon>
        <taxon>Marchantiophyta</taxon>
        <taxon>Marchantiopsida</taxon>
        <taxon>Marchantiidae</taxon>
        <taxon>Marchantiales</taxon>
        <taxon>Marchantiaceae</taxon>
        <taxon>Marchantia</taxon>
    </lineage>
</organism>
<feature type="region of interest" description="Disordered" evidence="1">
    <location>
        <begin position="801"/>
        <end position="834"/>
    </location>
</feature>
<sequence>MAFSVPEVRDELLMLGHANVPDHVIIDFLSQTQHYDYRSADPSSSYADRKPSSDVDSYAPVRGGKSSREVHGQPVPGDRDFRRSNQRSDNNNGGGLDSLCFTPHFAAEVEEMRKMLRIMEGTKEQIFGSRNSRNRLKQAIGVLGLADEHEHYVGKLFSDWRVVGKVMRCKSKEKHEAGIPSVSEGSEILEEDDGPASNSTQKKPAVSGRFDIRADSAGMYNDVASEDIEDVEKDEHLERPSGGRAKAESTFSAESNGEERPTDFGDDEGEEILSKANRARAKGTNDYDTGGPVTIDKFESDAGPRRRISAGGTGEFLWADSSSEGESSTAHEGGIICDKSIYDTSSHNGEDGLDSSFDMGAPSLEASDTDPERTLRGPDTEGLRDPGASTKVYRSPGSSKLTHPISVVIPTDRENPMDSSSLPRTPDRRHSDHHCPLNDRSNIPMNNEQKRVQRRATDEGRARLKPWVTGSNTPDKSPKRMQSFGRRDRSESRAIPTQPNIPEDSLDRALAKSPQSSLPSSLRKGSGKGSRPAEKTDARTLPRGKADNDASKAQGEALKGVSDPSNHLEFTPQHTLPPIKVDKGCGVAEARHTSCAVCAARHARNGDSSPYGPPSFGSRSPFGGASSPGPLSRSASAKTYNGPDASPKQQRKPSAFNPVPRDARNPNFVVKTNGPRPTPSEILADSDRAPFRRQSSVRSSADSFRSGVPGSSNESKSGLETPVLSRSATTQNERSRVSKVTPGGPRRGGKVDRVARFAEMQNLWKSDKFLKASGKRKTQSFHRIFSELHESHERFYAAFRERGPDDTRSNEQTPFVVPSLHSSSERIRTPPSLF</sequence>
<dbReference type="Gramene" id="Mp5g11440.1">
    <property type="protein sequence ID" value="Mp5g11440.1.cds"/>
    <property type="gene ID" value="Mp5g11440"/>
</dbReference>
<feature type="compositionally biased region" description="Basic and acidic residues" evidence="1">
    <location>
        <begin position="531"/>
        <end position="550"/>
    </location>
</feature>
<reference evidence="3" key="1">
    <citation type="journal article" date="2017" name="Cell">
        <title>Insights into land plant evolution garnered from the Marchantia polymorpha genome.</title>
        <authorList>
            <person name="Bowman J.L."/>
            <person name="Kohchi T."/>
            <person name="Yamato K.T."/>
            <person name="Jenkins J."/>
            <person name="Shu S."/>
            <person name="Ishizaki K."/>
            <person name="Yamaoka S."/>
            <person name="Nishihama R."/>
            <person name="Nakamura Y."/>
            <person name="Berger F."/>
            <person name="Adam C."/>
            <person name="Aki S.S."/>
            <person name="Althoff F."/>
            <person name="Araki T."/>
            <person name="Arteaga-Vazquez M.A."/>
            <person name="Balasubrmanian S."/>
            <person name="Barry K."/>
            <person name="Bauer D."/>
            <person name="Boehm C.R."/>
            <person name="Briginshaw L."/>
            <person name="Caballero-Perez J."/>
            <person name="Catarino B."/>
            <person name="Chen F."/>
            <person name="Chiyoda S."/>
            <person name="Chovatia M."/>
            <person name="Davies K.M."/>
            <person name="Delmans M."/>
            <person name="Demura T."/>
            <person name="Dierschke T."/>
            <person name="Dolan L."/>
            <person name="Dorantes-Acosta A.E."/>
            <person name="Eklund D.M."/>
            <person name="Florent S.N."/>
            <person name="Flores-Sandoval E."/>
            <person name="Fujiyama A."/>
            <person name="Fukuzawa H."/>
            <person name="Galik B."/>
            <person name="Grimanelli D."/>
            <person name="Grimwood J."/>
            <person name="Grossniklaus U."/>
            <person name="Hamada T."/>
            <person name="Haseloff J."/>
            <person name="Hetherington A.J."/>
            <person name="Higo A."/>
            <person name="Hirakawa Y."/>
            <person name="Hundley H.N."/>
            <person name="Ikeda Y."/>
            <person name="Inoue K."/>
            <person name="Inoue S.I."/>
            <person name="Ishida S."/>
            <person name="Jia Q."/>
            <person name="Kakita M."/>
            <person name="Kanazawa T."/>
            <person name="Kawai Y."/>
            <person name="Kawashima T."/>
            <person name="Kennedy M."/>
            <person name="Kinose K."/>
            <person name="Kinoshita T."/>
            <person name="Kohara Y."/>
            <person name="Koide E."/>
            <person name="Komatsu K."/>
            <person name="Kopischke S."/>
            <person name="Kubo M."/>
            <person name="Kyozuka J."/>
            <person name="Lagercrantz U."/>
            <person name="Lin S.S."/>
            <person name="Lindquist E."/>
            <person name="Lipzen A.M."/>
            <person name="Lu C.W."/>
            <person name="De Luna E."/>
            <person name="Martienssen R.A."/>
            <person name="Minamino N."/>
            <person name="Mizutani M."/>
            <person name="Mizutani M."/>
            <person name="Mochizuki N."/>
            <person name="Monte I."/>
            <person name="Mosher R."/>
            <person name="Nagasaki H."/>
            <person name="Nakagami H."/>
            <person name="Naramoto S."/>
            <person name="Nishitani K."/>
            <person name="Ohtani M."/>
            <person name="Okamoto T."/>
            <person name="Okumura M."/>
            <person name="Phillips J."/>
            <person name="Pollak B."/>
            <person name="Reinders A."/>
            <person name="Rovekamp M."/>
            <person name="Sano R."/>
            <person name="Sawa S."/>
            <person name="Schmid M.W."/>
            <person name="Shirakawa M."/>
            <person name="Solano R."/>
            <person name="Spunde A."/>
            <person name="Suetsugu N."/>
            <person name="Sugano S."/>
            <person name="Sugiyama A."/>
            <person name="Sun R."/>
            <person name="Suzuki Y."/>
            <person name="Takenaka M."/>
            <person name="Takezawa D."/>
            <person name="Tomogane H."/>
            <person name="Tsuzuki M."/>
            <person name="Ueda T."/>
            <person name="Umeda M."/>
            <person name="Ward J.M."/>
            <person name="Watanabe Y."/>
            <person name="Yazaki K."/>
            <person name="Yokoyama R."/>
            <person name="Yoshitake Y."/>
            <person name="Yotsui I."/>
            <person name="Zachgo S."/>
            <person name="Schmutz J."/>
        </authorList>
    </citation>
    <scope>NUCLEOTIDE SEQUENCE [LARGE SCALE GENOMIC DNA]</scope>
    <source>
        <strain evidence="3">Tak-1</strain>
    </source>
</reference>
<keyword evidence="3" id="KW-1185">Reference proteome</keyword>
<feature type="compositionally biased region" description="Basic and acidic residues" evidence="1">
    <location>
        <begin position="66"/>
        <end position="83"/>
    </location>
</feature>
<dbReference type="Proteomes" id="UP000244005">
    <property type="component" value="Unassembled WGS sequence"/>
</dbReference>
<feature type="region of interest" description="Disordered" evidence="1">
    <location>
        <begin position="226"/>
        <end position="581"/>
    </location>
</feature>
<dbReference type="EMBL" id="KZ772765">
    <property type="protein sequence ID" value="PTQ32998.1"/>
    <property type="molecule type" value="Genomic_DNA"/>
</dbReference>
<evidence type="ECO:0000313" key="3">
    <source>
        <dbReference type="Proteomes" id="UP000244005"/>
    </source>
</evidence>
<feature type="compositionally biased region" description="Basic and acidic residues" evidence="1">
    <location>
        <begin position="448"/>
        <end position="462"/>
    </location>
</feature>